<dbReference type="Pfam" id="PF04985">
    <property type="entry name" value="Phage_tube"/>
    <property type="match status" value="1"/>
</dbReference>
<proteinExistence type="predicted"/>
<organism evidence="1 2">
    <name type="scientific">Cloacibacillus evryensis</name>
    <dbReference type="NCBI Taxonomy" id="508460"/>
    <lineage>
        <taxon>Bacteria</taxon>
        <taxon>Thermotogati</taxon>
        <taxon>Synergistota</taxon>
        <taxon>Synergistia</taxon>
        <taxon>Synergistales</taxon>
        <taxon>Synergistaceae</taxon>
        <taxon>Cloacibacillus</taxon>
    </lineage>
</organism>
<dbReference type="InterPro" id="IPR006498">
    <property type="entry name" value="Tail_tube"/>
</dbReference>
<reference evidence="1 2" key="1">
    <citation type="submission" date="2022-06" db="EMBL/GenBank/DDBJ databases">
        <title>Isolation of gut microbiota from human fecal samples.</title>
        <authorList>
            <person name="Pamer E.G."/>
            <person name="Barat B."/>
            <person name="Waligurski E."/>
            <person name="Medina S."/>
            <person name="Paddock L."/>
            <person name="Mostad J."/>
        </authorList>
    </citation>
    <scope>NUCLEOTIDE SEQUENCE [LARGE SCALE GENOMIC DNA]</scope>
    <source>
        <strain evidence="1 2">DFI.9.90</strain>
    </source>
</reference>
<name>A0AAW5K095_9BACT</name>
<dbReference type="AlphaFoldDB" id="A0AAW5K095"/>
<dbReference type="RefSeq" id="WP_008709989.1">
    <property type="nucleotide sequence ID" value="NZ_CABKQM010000005.1"/>
</dbReference>
<sequence>MFGIPEKLLNFRAYKGGSEYLGLANVDLPQMQAMTTSIKGSGISGEVDSVVTGHFQSMSVKYQFRTPTPAGLDLTAPTTHELEFRGSIDVSDPLTGLRDKSSIKVWVKGTPKSSGLGKLDPGSTMDSEIELEVLAIGVWIDGKECVYLDKFNYICRIGGIDYLADARIAEGIGD</sequence>
<gene>
    <name evidence="1" type="ORF">NE630_07350</name>
</gene>
<accession>A0AAW5K095</accession>
<dbReference type="EMBL" id="JANFYT010000013">
    <property type="protein sequence ID" value="MCQ4814245.1"/>
    <property type="molecule type" value="Genomic_DNA"/>
</dbReference>
<keyword evidence="2" id="KW-1185">Reference proteome</keyword>
<dbReference type="Proteomes" id="UP001205919">
    <property type="component" value="Unassembled WGS sequence"/>
</dbReference>
<comment type="caution">
    <text evidence="1">The sequence shown here is derived from an EMBL/GenBank/DDBJ whole genome shotgun (WGS) entry which is preliminary data.</text>
</comment>
<evidence type="ECO:0000313" key="1">
    <source>
        <dbReference type="EMBL" id="MCQ4814245.1"/>
    </source>
</evidence>
<protein>
    <submittedName>
        <fullName evidence="1">Phage major tail tube protein</fullName>
    </submittedName>
</protein>
<evidence type="ECO:0000313" key="2">
    <source>
        <dbReference type="Proteomes" id="UP001205919"/>
    </source>
</evidence>